<sequence length="59" mass="6819">MLLINSPSVIGFRHKNGMHCMTAQLDDDIVKKFIRQVEFYFRDLDQVGLQIGEGDLHDL</sequence>
<accession>A0A699LDG2</accession>
<gene>
    <name evidence="1" type="ORF">Tci_701493</name>
</gene>
<comment type="caution">
    <text evidence="1">The sequence shown here is derived from an EMBL/GenBank/DDBJ whole genome shotgun (WGS) entry which is preliminary data.</text>
</comment>
<dbReference type="AlphaFoldDB" id="A0A699LDG2"/>
<name>A0A699LDG2_TANCI</name>
<feature type="non-terminal residue" evidence="1">
    <location>
        <position position="59"/>
    </location>
</feature>
<dbReference type="EMBL" id="BKCJ010595357">
    <property type="protein sequence ID" value="GFB29522.1"/>
    <property type="molecule type" value="Genomic_DNA"/>
</dbReference>
<organism evidence="1">
    <name type="scientific">Tanacetum cinerariifolium</name>
    <name type="common">Dalmatian daisy</name>
    <name type="synonym">Chrysanthemum cinerariifolium</name>
    <dbReference type="NCBI Taxonomy" id="118510"/>
    <lineage>
        <taxon>Eukaryota</taxon>
        <taxon>Viridiplantae</taxon>
        <taxon>Streptophyta</taxon>
        <taxon>Embryophyta</taxon>
        <taxon>Tracheophyta</taxon>
        <taxon>Spermatophyta</taxon>
        <taxon>Magnoliopsida</taxon>
        <taxon>eudicotyledons</taxon>
        <taxon>Gunneridae</taxon>
        <taxon>Pentapetalae</taxon>
        <taxon>asterids</taxon>
        <taxon>campanulids</taxon>
        <taxon>Asterales</taxon>
        <taxon>Asteraceae</taxon>
        <taxon>Asteroideae</taxon>
        <taxon>Anthemideae</taxon>
        <taxon>Anthemidinae</taxon>
        <taxon>Tanacetum</taxon>
    </lineage>
</organism>
<reference evidence="1" key="1">
    <citation type="journal article" date="2019" name="Sci. Rep.">
        <title>Draft genome of Tanacetum cinerariifolium, the natural source of mosquito coil.</title>
        <authorList>
            <person name="Yamashiro T."/>
            <person name="Shiraishi A."/>
            <person name="Satake H."/>
            <person name="Nakayama K."/>
        </authorList>
    </citation>
    <scope>NUCLEOTIDE SEQUENCE</scope>
</reference>
<evidence type="ECO:0000313" key="1">
    <source>
        <dbReference type="EMBL" id="GFB29522.1"/>
    </source>
</evidence>
<protein>
    <submittedName>
        <fullName evidence="1">Uncharacterized protein</fullName>
    </submittedName>
</protein>
<proteinExistence type="predicted"/>